<evidence type="ECO:0000313" key="4">
    <source>
        <dbReference type="Proteomes" id="UP000286990"/>
    </source>
</evidence>
<feature type="domain" description="CAAX prenyl protease 2/Lysostaphin resistance protein A-like" evidence="2">
    <location>
        <begin position="86"/>
        <end position="183"/>
    </location>
</feature>
<reference evidence="4" key="1">
    <citation type="submission" date="2018-08" db="EMBL/GenBank/DDBJ databases">
        <authorList>
            <person name="Khan S.A."/>
            <person name="J S.E."/>
        </authorList>
    </citation>
    <scope>NUCLEOTIDE SEQUENCE [LARGE SCALE GENOMIC DNA]</scope>
    <source>
        <strain evidence="4">PoM-212</strain>
    </source>
</reference>
<organism evidence="3 4">
    <name type="scientific">Maribacter algicola</name>
    <dbReference type="NCBI Taxonomy" id="2498892"/>
    <lineage>
        <taxon>Bacteria</taxon>
        <taxon>Pseudomonadati</taxon>
        <taxon>Bacteroidota</taxon>
        <taxon>Flavobacteriia</taxon>
        <taxon>Flavobacteriales</taxon>
        <taxon>Flavobacteriaceae</taxon>
        <taxon>Maribacter</taxon>
    </lineage>
</organism>
<sequence length="198" mass="22481">MVKLLIKRSYFPETMLEEIVLFLKKPVYKEEASTSIHRKLIYIVKLAILAISLSVVLSLLIGLMESIFGLELGKHAMDDFLENYPIIYLLLFAVIGAPLIEELLFRGPMVWFRQSKFFPIAFYVLTAGFGFLHISNYEMSPQNLLLSPILVAPQLAAGLLLGFTRVKFGLLYSILLHALYNLILVGPIFVFKLLDIPM</sequence>
<dbReference type="InterPro" id="IPR003675">
    <property type="entry name" value="Rce1/LyrA-like_dom"/>
</dbReference>
<feature type="transmembrane region" description="Helical" evidence="1">
    <location>
        <begin position="84"/>
        <end position="105"/>
    </location>
</feature>
<dbReference type="Pfam" id="PF02517">
    <property type="entry name" value="Rce1-like"/>
    <property type="match status" value="1"/>
</dbReference>
<dbReference type="Proteomes" id="UP000286990">
    <property type="component" value="Unassembled WGS sequence"/>
</dbReference>
<keyword evidence="3" id="KW-0645">Protease</keyword>
<comment type="caution">
    <text evidence="3">The sequence shown here is derived from an EMBL/GenBank/DDBJ whole genome shotgun (WGS) entry which is preliminary data.</text>
</comment>
<evidence type="ECO:0000313" key="3">
    <source>
        <dbReference type="EMBL" id="RRQ48555.1"/>
    </source>
</evidence>
<dbReference type="OrthoDB" id="847268at2"/>
<feature type="transmembrane region" description="Helical" evidence="1">
    <location>
        <begin position="40"/>
        <end position="64"/>
    </location>
</feature>
<proteinExistence type="predicted"/>
<keyword evidence="3" id="KW-0482">Metalloprotease</keyword>
<feature type="transmembrane region" description="Helical" evidence="1">
    <location>
        <begin position="143"/>
        <end position="163"/>
    </location>
</feature>
<evidence type="ECO:0000256" key="1">
    <source>
        <dbReference type="SAM" id="Phobius"/>
    </source>
</evidence>
<keyword evidence="1" id="KW-1133">Transmembrane helix</keyword>
<dbReference type="EMBL" id="QUSX01000002">
    <property type="protein sequence ID" value="RRQ48555.1"/>
    <property type="molecule type" value="Genomic_DNA"/>
</dbReference>
<dbReference type="GO" id="GO:0008237">
    <property type="term" value="F:metallopeptidase activity"/>
    <property type="evidence" value="ECO:0007669"/>
    <property type="project" value="UniProtKB-KW"/>
</dbReference>
<name>A0A3R8QZC7_9FLAO</name>
<keyword evidence="3" id="KW-0378">Hydrolase</keyword>
<protein>
    <submittedName>
        <fullName evidence="3">CPBP family intramembrane metalloprotease</fullName>
    </submittedName>
</protein>
<keyword evidence="1" id="KW-0812">Transmembrane</keyword>
<reference evidence="4" key="2">
    <citation type="submission" date="2018-12" db="EMBL/GenBank/DDBJ databases">
        <title>Maribacter lutimaris sp. nov., isolated from marine sediment.</title>
        <authorList>
            <person name="Kim K.K."/>
        </authorList>
    </citation>
    <scope>NUCLEOTIDE SEQUENCE [LARGE SCALE GENOMIC DNA]</scope>
    <source>
        <strain evidence="4">PoM-212</strain>
    </source>
</reference>
<keyword evidence="4" id="KW-1185">Reference proteome</keyword>
<accession>A0A3R8QZC7</accession>
<feature type="transmembrane region" description="Helical" evidence="1">
    <location>
        <begin position="117"/>
        <end position="137"/>
    </location>
</feature>
<keyword evidence="1" id="KW-0472">Membrane</keyword>
<dbReference type="AlphaFoldDB" id="A0A3R8QZC7"/>
<gene>
    <name evidence="3" type="ORF">DZC72_12715</name>
</gene>
<evidence type="ECO:0000259" key="2">
    <source>
        <dbReference type="Pfam" id="PF02517"/>
    </source>
</evidence>
<dbReference type="GO" id="GO:0080120">
    <property type="term" value="P:CAAX-box protein maturation"/>
    <property type="evidence" value="ECO:0007669"/>
    <property type="project" value="UniProtKB-ARBA"/>
</dbReference>
<feature type="transmembrane region" description="Helical" evidence="1">
    <location>
        <begin position="170"/>
        <end position="191"/>
    </location>
</feature>
<dbReference type="GO" id="GO:0004175">
    <property type="term" value="F:endopeptidase activity"/>
    <property type="evidence" value="ECO:0007669"/>
    <property type="project" value="UniProtKB-ARBA"/>
</dbReference>